<dbReference type="Pfam" id="PF11172">
    <property type="entry name" value="DUF2959"/>
    <property type="match status" value="1"/>
</dbReference>
<dbReference type="EMBL" id="PYVG01000002">
    <property type="protein sequence ID" value="PTB90243.1"/>
    <property type="molecule type" value="Genomic_DNA"/>
</dbReference>
<evidence type="ECO:0000256" key="1">
    <source>
        <dbReference type="SAM" id="Coils"/>
    </source>
</evidence>
<evidence type="ECO:0000313" key="2">
    <source>
        <dbReference type="EMBL" id="PTB90243.1"/>
    </source>
</evidence>
<comment type="caution">
    <text evidence="2">The sequence shown here is derived from an EMBL/GenBank/DDBJ whole genome shotgun (WGS) entry which is preliminary data.</text>
</comment>
<accession>A0A6N4DIX2</accession>
<dbReference type="AlphaFoldDB" id="A0A6N4DIX2"/>
<keyword evidence="1" id="KW-0175">Coiled coil</keyword>
<sequence>MKTWSQTLLISVMVLAVSGCSSAYYGAMEKVGIHKRDILVDRVDEARDSQADAQQEFKSALERLNELLQFDGGELEATYNALNDDYESSKAAADRVYDRIDAIDDVAQDLFDEWQDELDEYSNEGMRRESERSLRETERRYKSLLASMERAADTMPPVLEKLQDNVLYLKHNLNAAAIDAIRGEYRTLQSDISSLIEEMEQAINESDAFIKAMQEGRTE</sequence>
<dbReference type="InterPro" id="IPR021342">
    <property type="entry name" value="DUF2959"/>
</dbReference>
<reference evidence="2 3" key="1">
    <citation type="submission" date="2018-03" db="EMBL/GenBank/DDBJ databases">
        <title>Cross-interface Injection: A General Nanoliter Liquid Handling Method Applied to Single Cells Genome Amplification Automated Nanoliter Liquid Handling Applied to Single Cell Multiple Displacement Amplification.</title>
        <authorList>
            <person name="Yun J."/>
            <person name="Xu P."/>
            <person name="Xu J."/>
            <person name="Dai X."/>
            <person name="Wang Y."/>
            <person name="Zheng X."/>
            <person name="Cao C."/>
            <person name="Yi Q."/>
            <person name="Zhu Y."/>
            <person name="Wang L."/>
            <person name="Dong Z."/>
            <person name="Huang Y."/>
            <person name="Huang L."/>
            <person name="Du W."/>
        </authorList>
    </citation>
    <scope>NUCLEOTIDE SEQUENCE [LARGE SCALE GENOMIC DNA]</scope>
    <source>
        <strain evidence="2 3">A9-4</strain>
    </source>
</reference>
<gene>
    <name evidence="2" type="ORF">C9928_00540</name>
</gene>
<feature type="coiled-coil region" evidence="1">
    <location>
        <begin position="127"/>
        <end position="154"/>
    </location>
</feature>
<protein>
    <submittedName>
        <fullName evidence="2">DUF2959 domain-containing protein</fullName>
    </submittedName>
</protein>
<dbReference type="Proteomes" id="UP000241514">
    <property type="component" value="Unassembled WGS sequence"/>
</dbReference>
<dbReference type="PROSITE" id="PS51257">
    <property type="entry name" value="PROKAR_LIPOPROTEIN"/>
    <property type="match status" value="1"/>
</dbReference>
<name>A0A6N4DIX2_9GAMM</name>
<evidence type="ECO:0000313" key="3">
    <source>
        <dbReference type="Proteomes" id="UP000241514"/>
    </source>
</evidence>
<organism evidence="2 3">
    <name type="scientific">Pseudidiomarina aestuarii</name>
    <dbReference type="NCBI Taxonomy" id="624146"/>
    <lineage>
        <taxon>Bacteria</taxon>
        <taxon>Pseudomonadati</taxon>
        <taxon>Pseudomonadota</taxon>
        <taxon>Gammaproteobacteria</taxon>
        <taxon>Alteromonadales</taxon>
        <taxon>Idiomarinaceae</taxon>
        <taxon>Pseudidiomarina</taxon>
    </lineage>
</organism>
<proteinExistence type="predicted"/>
<feature type="coiled-coil region" evidence="1">
    <location>
        <begin position="178"/>
        <end position="205"/>
    </location>
</feature>